<proteinExistence type="predicted"/>
<accession>A0A0V0IED2</accession>
<name>A0A0V0IED2_SOLCH</name>
<sequence>MKCLNLSYTLGSFIPLSLSESSLYLSLPSTELQSEQDDKVSIYPSTFHFTLKLPSVIIQVGVPLGVRTARVWMPFKSITH</sequence>
<reference evidence="1" key="1">
    <citation type="submission" date="2015-12" db="EMBL/GenBank/DDBJ databases">
        <title>Gene expression during late stages of embryo sac development: a critical building block for successful pollen-pistil interactions.</title>
        <authorList>
            <person name="Liu Y."/>
            <person name="Joly V."/>
            <person name="Sabar M."/>
            <person name="Matton D.P."/>
        </authorList>
    </citation>
    <scope>NUCLEOTIDE SEQUENCE</scope>
</reference>
<dbReference type="AlphaFoldDB" id="A0A0V0IED2"/>
<evidence type="ECO:0000313" key="1">
    <source>
        <dbReference type="EMBL" id="JAP30647.1"/>
    </source>
</evidence>
<protein>
    <submittedName>
        <fullName evidence="1">Putative ovule protein</fullName>
    </submittedName>
</protein>
<dbReference type="EMBL" id="GEDG01007855">
    <property type="protein sequence ID" value="JAP30647.1"/>
    <property type="molecule type" value="Transcribed_RNA"/>
</dbReference>
<organism evidence="1">
    <name type="scientific">Solanum chacoense</name>
    <name type="common">Chaco potato</name>
    <dbReference type="NCBI Taxonomy" id="4108"/>
    <lineage>
        <taxon>Eukaryota</taxon>
        <taxon>Viridiplantae</taxon>
        <taxon>Streptophyta</taxon>
        <taxon>Embryophyta</taxon>
        <taxon>Tracheophyta</taxon>
        <taxon>Spermatophyta</taxon>
        <taxon>Magnoliopsida</taxon>
        <taxon>eudicotyledons</taxon>
        <taxon>Gunneridae</taxon>
        <taxon>Pentapetalae</taxon>
        <taxon>asterids</taxon>
        <taxon>lamiids</taxon>
        <taxon>Solanales</taxon>
        <taxon>Solanaceae</taxon>
        <taxon>Solanoideae</taxon>
        <taxon>Solaneae</taxon>
        <taxon>Solanum</taxon>
    </lineage>
</organism>